<dbReference type="InterPro" id="IPR000772">
    <property type="entry name" value="Ricin_B_lectin"/>
</dbReference>
<evidence type="ECO:0000313" key="4">
    <source>
        <dbReference type="Proteomes" id="UP001295794"/>
    </source>
</evidence>
<comment type="caution">
    <text evidence="2">The sequence shown here is derived from an EMBL/GenBank/DDBJ whole genome shotgun (WGS) entry which is preliminary data.</text>
</comment>
<evidence type="ECO:0000313" key="3">
    <source>
        <dbReference type="EMBL" id="CAK5282499.1"/>
    </source>
</evidence>
<evidence type="ECO:0000313" key="2">
    <source>
        <dbReference type="EMBL" id="CAK5272508.1"/>
    </source>
</evidence>
<dbReference type="PROSITE" id="PS50231">
    <property type="entry name" value="RICIN_B_LECTIN"/>
    <property type="match status" value="2"/>
</dbReference>
<gene>
    <name evidence="2" type="ORF">MYCIT1_LOCUS18168</name>
    <name evidence="3" type="ORF">MYCIT1_LOCUS34285</name>
</gene>
<dbReference type="GO" id="GO:0005102">
    <property type="term" value="F:signaling receptor binding"/>
    <property type="evidence" value="ECO:0007669"/>
    <property type="project" value="InterPro"/>
</dbReference>
<dbReference type="Pfam" id="PF00652">
    <property type="entry name" value="Ricin_B_lectin"/>
    <property type="match status" value="1"/>
</dbReference>
<dbReference type="Gene3D" id="2.80.10.50">
    <property type="match status" value="3"/>
</dbReference>
<dbReference type="EMBL" id="CAVNYO010000181">
    <property type="protein sequence ID" value="CAK5272508.1"/>
    <property type="molecule type" value="Genomic_DNA"/>
</dbReference>
<organism evidence="2 4">
    <name type="scientific">Mycena citricolor</name>
    <dbReference type="NCBI Taxonomy" id="2018698"/>
    <lineage>
        <taxon>Eukaryota</taxon>
        <taxon>Fungi</taxon>
        <taxon>Dikarya</taxon>
        <taxon>Basidiomycota</taxon>
        <taxon>Agaricomycotina</taxon>
        <taxon>Agaricomycetes</taxon>
        <taxon>Agaricomycetidae</taxon>
        <taxon>Agaricales</taxon>
        <taxon>Marasmiineae</taxon>
        <taxon>Mycenaceae</taxon>
        <taxon>Mycena</taxon>
    </lineage>
</organism>
<feature type="domain" description="Ricin B lectin" evidence="1">
    <location>
        <begin position="45"/>
        <end position="179"/>
    </location>
</feature>
<accession>A0AAD2HCU9</accession>
<sequence>MPRPLASTGIHIPLHLVSAMISSLSLLVSLSSLSLYAQAQLAGQTVQLQTILTASGNCLTAASNADGAPVTIESCSTPSAANSWVLPNGAHNSGPLQIYGNKCLDVINGAKADGTKLQIWTCAAENTNQKWVPAGEDSPIVWSGTNLCVDLTGGSTTAGNQLQVWSCDAQNSNQKWNHVAVTQPKTFSIALQHVQSQAFCIAATSAAANASVAIEACAGGAALQTWADPQNTGQMMLASTQGSALELCVQPMAFLSISPSPLVLAKCDASIASQGFNHQLEQPGIINSHAYGFNCIDNTNGKLVAGNQLQIWDCTSIRQSIDNTNQDWIVTNTF</sequence>
<reference evidence="2" key="1">
    <citation type="submission" date="2023-11" db="EMBL/GenBank/DDBJ databases">
        <authorList>
            <person name="De Vega J J."/>
            <person name="De Vega J J."/>
        </authorList>
    </citation>
    <scope>NUCLEOTIDE SEQUENCE</scope>
</reference>
<proteinExistence type="predicted"/>
<dbReference type="AlphaFoldDB" id="A0AAD2HCU9"/>
<keyword evidence="4" id="KW-1185">Reference proteome</keyword>
<dbReference type="EMBL" id="CAVNYO010000455">
    <property type="protein sequence ID" value="CAK5282499.1"/>
    <property type="molecule type" value="Genomic_DNA"/>
</dbReference>
<name>A0AAD2HCU9_9AGAR</name>
<dbReference type="GO" id="GO:0005576">
    <property type="term" value="C:extracellular region"/>
    <property type="evidence" value="ECO:0007669"/>
    <property type="project" value="InterPro"/>
</dbReference>
<protein>
    <recommendedName>
        <fullName evidence="1">Ricin B lectin domain-containing protein</fullName>
    </recommendedName>
</protein>
<dbReference type="CDD" id="cd00161">
    <property type="entry name" value="beta-trefoil_Ricin-like"/>
    <property type="match status" value="1"/>
</dbReference>
<dbReference type="SMART" id="SM00458">
    <property type="entry name" value="RICIN"/>
    <property type="match status" value="1"/>
</dbReference>
<dbReference type="Proteomes" id="UP001295794">
    <property type="component" value="Unassembled WGS sequence"/>
</dbReference>
<dbReference type="GO" id="GO:0016055">
    <property type="term" value="P:Wnt signaling pathway"/>
    <property type="evidence" value="ECO:0007669"/>
    <property type="project" value="UniProtKB-KW"/>
</dbReference>
<dbReference type="SUPFAM" id="SSF50370">
    <property type="entry name" value="Ricin B-like lectins"/>
    <property type="match status" value="2"/>
</dbReference>
<evidence type="ECO:0000259" key="1">
    <source>
        <dbReference type="SMART" id="SM00458"/>
    </source>
</evidence>
<dbReference type="InterPro" id="IPR035992">
    <property type="entry name" value="Ricin_B-like_lectins"/>
</dbReference>